<evidence type="ECO:0000313" key="2">
    <source>
        <dbReference type="Proteomes" id="UP000013521"/>
    </source>
</evidence>
<organism evidence="1 2">
    <name type="scientific">Botryosphaeria parva (strain UCR-NP2)</name>
    <name type="common">Grapevine canker fungus</name>
    <name type="synonym">Neofusicoccum parvum</name>
    <dbReference type="NCBI Taxonomy" id="1287680"/>
    <lineage>
        <taxon>Eukaryota</taxon>
        <taxon>Fungi</taxon>
        <taxon>Dikarya</taxon>
        <taxon>Ascomycota</taxon>
        <taxon>Pezizomycotina</taxon>
        <taxon>Dothideomycetes</taxon>
        <taxon>Dothideomycetes incertae sedis</taxon>
        <taxon>Botryosphaeriales</taxon>
        <taxon>Botryosphaeriaceae</taxon>
        <taxon>Neofusicoccum</taxon>
    </lineage>
</organism>
<accession>R1EY63</accession>
<dbReference type="EMBL" id="KB915697">
    <property type="protein sequence ID" value="EOD52728.1"/>
    <property type="molecule type" value="Genomic_DNA"/>
</dbReference>
<name>R1EY63_BOTPV</name>
<protein>
    <submittedName>
        <fullName evidence="1">Uncharacterized protein</fullName>
    </submittedName>
</protein>
<gene>
    <name evidence="1" type="ORF">UCRNP2_483</name>
</gene>
<dbReference type="Proteomes" id="UP000013521">
    <property type="component" value="Unassembled WGS sequence"/>
</dbReference>
<evidence type="ECO:0000313" key="1">
    <source>
        <dbReference type="EMBL" id="EOD52728.1"/>
    </source>
</evidence>
<reference evidence="2" key="1">
    <citation type="journal article" date="2013" name="Genome Announc.">
        <title>Draft genome sequence of Neofusicoccum parvum isolate UCR-NP2, a fungal vascular pathogen associated with grapevine cankers.</title>
        <authorList>
            <person name="Blanco-Ulate B."/>
            <person name="Rolshausen P."/>
            <person name="Cantu D."/>
        </authorList>
    </citation>
    <scope>NUCLEOTIDE SEQUENCE [LARGE SCALE GENOMIC DNA]</scope>
    <source>
        <strain evidence="2">UCR-NP2</strain>
    </source>
</reference>
<dbReference type="AlphaFoldDB" id="R1EY63"/>
<dbReference type="KEGG" id="npa:UCRNP2_483"/>
<dbReference type="HOGENOM" id="CLU_936874_0_0_1"/>
<sequence length="297" mass="33378">MSPPRINPKSPIAGMQLYEKKALFETSNKITLKWTDPATKQVFQVTDIPKPMFLKFSPSAASHYASHNAHKRTKHSEHVYDLGPTAHLNPAAVRYLLNEMTTACRTQGIYLPAPYPQPNVQRHLQALIAAQQLDVRCVVHAWRGKLMDAVRDAGVTRDALALLHAHFGDEAEPAVLRHMLNSAVYAELRAGDADPHPETVALNRYVYAEGNPGLAVMKKAVEIEVAGKMAARAEKEEKRARRVEARKRFFQKRQREQEKHEMLDRARDGDRILSEMEVDALGKHAGPTTAFVSNKLR</sequence>
<dbReference type="OrthoDB" id="10496892at2759"/>
<proteinExistence type="predicted"/>